<dbReference type="InterPro" id="IPR020574">
    <property type="entry name" value="Ribosomal_uS9_CS"/>
</dbReference>
<dbReference type="Gene3D" id="3.30.230.10">
    <property type="match status" value="1"/>
</dbReference>
<dbReference type="GO" id="GO:0006412">
    <property type="term" value="P:translation"/>
    <property type="evidence" value="ECO:0007669"/>
    <property type="project" value="InterPro"/>
</dbReference>
<dbReference type="AlphaFoldDB" id="A0A0A0KNH1"/>
<evidence type="ECO:0000313" key="7">
    <source>
        <dbReference type="Proteomes" id="UP000029981"/>
    </source>
</evidence>
<reference evidence="6 7" key="1">
    <citation type="journal article" date="2009" name="Nat. Genet.">
        <title>The genome of the cucumber, Cucumis sativus L.</title>
        <authorList>
            <person name="Huang S."/>
            <person name="Li R."/>
            <person name="Zhang Z."/>
            <person name="Li L."/>
            <person name="Gu X."/>
            <person name="Fan W."/>
            <person name="Lucas W.J."/>
            <person name="Wang X."/>
            <person name="Xie B."/>
            <person name="Ni P."/>
            <person name="Ren Y."/>
            <person name="Zhu H."/>
            <person name="Li J."/>
            <person name="Lin K."/>
            <person name="Jin W."/>
            <person name="Fei Z."/>
            <person name="Li G."/>
            <person name="Staub J."/>
            <person name="Kilian A."/>
            <person name="van der Vossen E.A."/>
            <person name="Wu Y."/>
            <person name="Guo J."/>
            <person name="He J."/>
            <person name="Jia Z."/>
            <person name="Ren Y."/>
            <person name="Tian G."/>
            <person name="Lu Y."/>
            <person name="Ruan J."/>
            <person name="Qian W."/>
            <person name="Wang M."/>
            <person name="Huang Q."/>
            <person name="Li B."/>
            <person name="Xuan Z."/>
            <person name="Cao J."/>
            <person name="Asan"/>
            <person name="Wu Z."/>
            <person name="Zhang J."/>
            <person name="Cai Q."/>
            <person name="Bai Y."/>
            <person name="Zhao B."/>
            <person name="Han Y."/>
            <person name="Li Y."/>
            <person name="Li X."/>
            <person name="Wang S."/>
            <person name="Shi Q."/>
            <person name="Liu S."/>
            <person name="Cho W.K."/>
            <person name="Kim J.Y."/>
            <person name="Xu Y."/>
            <person name="Heller-Uszynska K."/>
            <person name="Miao H."/>
            <person name="Cheng Z."/>
            <person name="Zhang S."/>
            <person name="Wu J."/>
            <person name="Yang Y."/>
            <person name="Kang H."/>
            <person name="Li M."/>
            <person name="Liang H."/>
            <person name="Ren X."/>
            <person name="Shi Z."/>
            <person name="Wen M."/>
            <person name="Jian M."/>
            <person name="Yang H."/>
            <person name="Zhang G."/>
            <person name="Yang Z."/>
            <person name="Chen R."/>
            <person name="Liu S."/>
            <person name="Li J."/>
            <person name="Ma L."/>
            <person name="Liu H."/>
            <person name="Zhou Y."/>
            <person name="Zhao J."/>
            <person name="Fang X."/>
            <person name="Li G."/>
            <person name="Fang L."/>
            <person name="Li Y."/>
            <person name="Liu D."/>
            <person name="Zheng H."/>
            <person name="Zhang Y."/>
            <person name="Qin N."/>
            <person name="Li Z."/>
            <person name="Yang G."/>
            <person name="Yang S."/>
            <person name="Bolund L."/>
            <person name="Kristiansen K."/>
            <person name="Zheng H."/>
            <person name="Li S."/>
            <person name="Zhang X."/>
            <person name="Yang H."/>
            <person name="Wang J."/>
            <person name="Sun R."/>
            <person name="Zhang B."/>
            <person name="Jiang S."/>
            <person name="Wang J."/>
            <person name="Du Y."/>
            <person name="Li S."/>
        </authorList>
    </citation>
    <scope>NUCLEOTIDE SEQUENCE [LARGE SCALE GENOMIC DNA]</scope>
    <source>
        <strain evidence="7">cv. 9930</strain>
    </source>
</reference>
<keyword evidence="2 4" id="KW-0689">Ribosomal protein</keyword>
<dbReference type="InterPro" id="IPR023035">
    <property type="entry name" value="Ribosomal_uS9_bac/plastid"/>
</dbReference>
<feature type="region of interest" description="Disordered" evidence="5">
    <location>
        <begin position="33"/>
        <end position="57"/>
    </location>
</feature>
<dbReference type="eggNOG" id="KOG1697">
    <property type="taxonomic scope" value="Eukaryota"/>
</dbReference>
<dbReference type="PANTHER" id="PTHR21569:SF1">
    <property type="entry name" value="SMALL RIBOSOMAL SUBUNIT PROTEIN US9M"/>
    <property type="match status" value="1"/>
</dbReference>
<reference evidence="6 7" key="2">
    <citation type="journal article" date="2009" name="PLoS ONE">
        <title>An integrated genetic and cytogenetic map of the cucumber genome.</title>
        <authorList>
            <person name="Ren Y."/>
            <person name="Zhang Z."/>
            <person name="Liu J."/>
            <person name="Staub J.E."/>
            <person name="Han Y."/>
            <person name="Cheng Z."/>
            <person name="Li X."/>
            <person name="Lu J."/>
            <person name="Miao H."/>
            <person name="Kang H."/>
            <person name="Xie B."/>
            <person name="Gu X."/>
            <person name="Wang X."/>
            <person name="Du Y."/>
            <person name="Jin W."/>
            <person name="Huang S."/>
        </authorList>
    </citation>
    <scope>NUCLEOTIDE SEQUENCE [LARGE SCALE GENOMIC DNA]</scope>
    <source>
        <strain evidence="7">cv. 9930</strain>
    </source>
</reference>
<dbReference type="SUPFAM" id="SSF54211">
    <property type="entry name" value="Ribosomal protein S5 domain 2-like"/>
    <property type="match status" value="1"/>
</dbReference>
<sequence length="405" mass="45489">MLSRLLPKPSHVRLLALISTKPPAQTPSFQLLPRFFSTNNNGSNNNNNSGSKDQPTSNIWKISQENDENFDQLFTQEADNLDGIAEEDSAPRKDDSWVTSKSGDQDAEGDLFASLEKEVQGNKDGVSHDEWPMEKKFDVWSLVEEEKSDVFNIEEGEVKIGEFGDGLKEVDTESSEDARKLEKENAMKLEKEEQELTAVLKGPNRAFGDLIAASGFTDDMIDSLMALKDLEGIEGLPPLTEIEDMRYEKNTRKSSRAEIERQKQEEVAKARVRQVDNKGRAYGTGRRKCSIARVWIQPGNGKFVVNDKEFDVYFPMLDSRAILLQPFAETKTLGLWDVSCTVKGGGTTGQVGAIQLGISRALQNWEPEFRPPLRASGFLTRDARVVERKKPGKAKARKSFQWVKR</sequence>
<dbReference type="NCBIfam" id="NF001099">
    <property type="entry name" value="PRK00132.1"/>
    <property type="match status" value="1"/>
</dbReference>
<evidence type="ECO:0000256" key="5">
    <source>
        <dbReference type="SAM" id="MobiDB-lite"/>
    </source>
</evidence>
<reference evidence="6 7" key="4">
    <citation type="journal article" date="2011" name="BMC Genomics">
        <title>RNA-Seq improves annotation of protein-coding genes in the cucumber genome.</title>
        <authorList>
            <person name="Li Z."/>
            <person name="Zhang Z."/>
            <person name="Yan P."/>
            <person name="Huang S."/>
            <person name="Fei Z."/>
            <person name="Lin K."/>
        </authorList>
    </citation>
    <scope>NUCLEOTIDE SEQUENCE [LARGE SCALE GENOMIC DNA]</scope>
    <source>
        <strain evidence="7">cv. 9930</strain>
    </source>
</reference>
<comment type="similarity">
    <text evidence="1 4">Belongs to the universal ribosomal protein uS9 family.</text>
</comment>
<dbReference type="Pfam" id="PF00380">
    <property type="entry name" value="Ribosomal_S9"/>
    <property type="match status" value="1"/>
</dbReference>
<dbReference type="KEGG" id="csv:101214264"/>
<reference evidence="6 7" key="3">
    <citation type="journal article" date="2010" name="BMC Genomics">
        <title>Transcriptome sequencing and comparative analysis of cucumber flowers with different sex types.</title>
        <authorList>
            <person name="Guo S."/>
            <person name="Zheng Y."/>
            <person name="Joung J.G."/>
            <person name="Liu S."/>
            <person name="Zhang Z."/>
            <person name="Crasta O.R."/>
            <person name="Sobral B.W."/>
            <person name="Xu Y."/>
            <person name="Huang S."/>
            <person name="Fei Z."/>
        </authorList>
    </citation>
    <scope>NUCLEOTIDE SEQUENCE [LARGE SCALE GENOMIC DNA]</scope>
    <source>
        <strain evidence="7">cv. 9930</strain>
    </source>
</reference>
<evidence type="ECO:0000256" key="4">
    <source>
        <dbReference type="RuleBase" id="RU003815"/>
    </source>
</evidence>
<dbReference type="InterPro" id="IPR020568">
    <property type="entry name" value="Ribosomal_Su5_D2-typ_SF"/>
</dbReference>
<accession>A0A0A0KNH1</accession>
<name>A0A0A0KNH1_CUCSA</name>
<evidence type="ECO:0000313" key="6">
    <source>
        <dbReference type="EMBL" id="KGN49932.1"/>
    </source>
</evidence>
<proteinExistence type="inferred from homology"/>
<protein>
    <submittedName>
        <fullName evidence="6">Ribosomal protein S9</fullName>
    </submittedName>
</protein>
<dbReference type="Proteomes" id="UP000029981">
    <property type="component" value="Chromosome 5"/>
</dbReference>
<dbReference type="GO" id="GO:0003723">
    <property type="term" value="F:RNA binding"/>
    <property type="evidence" value="ECO:0000318"/>
    <property type="project" value="GO_Central"/>
</dbReference>
<dbReference type="STRING" id="3659.A0A0A0KNH1"/>
<dbReference type="InterPro" id="IPR000754">
    <property type="entry name" value="Ribosomal_uS9"/>
</dbReference>
<gene>
    <name evidence="6" type="ORF">Csa_5G141060</name>
</gene>
<feature type="region of interest" description="Disordered" evidence="5">
    <location>
        <begin position="85"/>
        <end position="107"/>
    </location>
</feature>
<evidence type="ECO:0000256" key="1">
    <source>
        <dbReference type="ARBA" id="ARBA00005251"/>
    </source>
</evidence>
<evidence type="ECO:0000256" key="2">
    <source>
        <dbReference type="ARBA" id="ARBA00022980"/>
    </source>
</evidence>
<dbReference type="HAMAP" id="MF_00532_B">
    <property type="entry name" value="Ribosomal_uS9_B"/>
    <property type="match status" value="1"/>
</dbReference>
<dbReference type="Gramene" id="KGN49932">
    <property type="protein sequence ID" value="KGN49932"/>
    <property type="gene ID" value="Csa_5G141060"/>
</dbReference>
<feature type="compositionally biased region" description="Low complexity" evidence="5">
    <location>
        <begin position="39"/>
        <end position="51"/>
    </location>
</feature>
<dbReference type="EMBL" id="CM002926">
    <property type="protein sequence ID" value="KGN49932.1"/>
    <property type="molecule type" value="Genomic_DNA"/>
</dbReference>
<dbReference type="InterPro" id="IPR014721">
    <property type="entry name" value="Ribsml_uS5_D2-typ_fold_subgr"/>
</dbReference>
<dbReference type="OrthoDB" id="10254627at2759"/>
<dbReference type="PROSITE" id="PS00360">
    <property type="entry name" value="RIBOSOMAL_S9"/>
    <property type="match status" value="1"/>
</dbReference>
<dbReference type="GO" id="GO:0003735">
    <property type="term" value="F:structural constituent of ribosome"/>
    <property type="evidence" value="ECO:0000318"/>
    <property type="project" value="GO_Central"/>
</dbReference>
<keyword evidence="7" id="KW-1185">Reference proteome</keyword>
<dbReference type="PANTHER" id="PTHR21569">
    <property type="entry name" value="RIBOSOMAL PROTEIN S9"/>
    <property type="match status" value="1"/>
</dbReference>
<evidence type="ECO:0000256" key="3">
    <source>
        <dbReference type="ARBA" id="ARBA00023274"/>
    </source>
</evidence>
<dbReference type="FunFam" id="3.30.230.10:FF:000034">
    <property type="entry name" value="30S ribosomal protein S9"/>
    <property type="match status" value="1"/>
</dbReference>
<dbReference type="OMA" id="GLWDINC"/>
<keyword evidence="3 4" id="KW-0687">Ribonucleoprotein</keyword>
<organism evidence="6 7">
    <name type="scientific">Cucumis sativus</name>
    <name type="common">Cucumber</name>
    <dbReference type="NCBI Taxonomy" id="3659"/>
    <lineage>
        <taxon>Eukaryota</taxon>
        <taxon>Viridiplantae</taxon>
        <taxon>Streptophyta</taxon>
        <taxon>Embryophyta</taxon>
        <taxon>Tracheophyta</taxon>
        <taxon>Spermatophyta</taxon>
        <taxon>Magnoliopsida</taxon>
        <taxon>eudicotyledons</taxon>
        <taxon>Gunneridae</taxon>
        <taxon>Pentapetalae</taxon>
        <taxon>rosids</taxon>
        <taxon>fabids</taxon>
        <taxon>Cucurbitales</taxon>
        <taxon>Cucurbitaceae</taxon>
        <taxon>Benincaseae</taxon>
        <taxon>Cucumis</taxon>
    </lineage>
</organism>
<dbReference type="GO" id="GO:0022627">
    <property type="term" value="C:cytosolic small ribosomal subunit"/>
    <property type="evidence" value="ECO:0000318"/>
    <property type="project" value="GO_Central"/>
</dbReference>